<feature type="compositionally biased region" description="Basic and acidic residues" evidence="1">
    <location>
        <begin position="28"/>
        <end position="38"/>
    </location>
</feature>
<comment type="caution">
    <text evidence="2">The sequence shown here is derived from an EMBL/GenBank/DDBJ whole genome shotgun (WGS) entry which is preliminary data.</text>
</comment>
<keyword evidence="3" id="KW-1185">Reference proteome</keyword>
<evidence type="ECO:0000313" key="3">
    <source>
        <dbReference type="Proteomes" id="UP001529510"/>
    </source>
</evidence>
<name>A0ABD0PD04_CIRMR</name>
<feature type="region of interest" description="Disordered" evidence="1">
    <location>
        <begin position="19"/>
        <end position="45"/>
    </location>
</feature>
<dbReference type="AlphaFoldDB" id="A0ABD0PD04"/>
<evidence type="ECO:0000313" key="2">
    <source>
        <dbReference type="EMBL" id="KAL0171003.1"/>
    </source>
</evidence>
<proteinExistence type="predicted"/>
<protein>
    <submittedName>
        <fullName evidence="2">Uncharacterized protein</fullName>
    </submittedName>
</protein>
<feature type="non-terminal residue" evidence="2">
    <location>
        <position position="134"/>
    </location>
</feature>
<sequence length="134" mass="14087">SMTKSWRAPYSARLHASSSSALTSVDGAEEKGYEKLPPLDESVAAHPPTAIGLKAKAAHPSNPCRTTSALTGRAYSLAGQVASLLHTMAVLQVFQAKLLQAMDKSSPDPTAFRELRSATDLALHATKMTAQAIG</sequence>
<accession>A0ABD0PD04</accession>
<evidence type="ECO:0000256" key="1">
    <source>
        <dbReference type="SAM" id="MobiDB-lite"/>
    </source>
</evidence>
<organism evidence="2 3">
    <name type="scientific">Cirrhinus mrigala</name>
    <name type="common">Mrigala</name>
    <dbReference type="NCBI Taxonomy" id="683832"/>
    <lineage>
        <taxon>Eukaryota</taxon>
        <taxon>Metazoa</taxon>
        <taxon>Chordata</taxon>
        <taxon>Craniata</taxon>
        <taxon>Vertebrata</taxon>
        <taxon>Euteleostomi</taxon>
        <taxon>Actinopterygii</taxon>
        <taxon>Neopterygii</taxon>
        <taxon>Teleostei</taxon>
        <taxon>Ostariophysi</taxon>
        <taxon>Cypriniformes</taxon>
        <taxon>Cyprinidae</taxon>
        <taxon>Labeoninae</taxon>
        <taxon>Labeonini</taxon>
        <taxon>Cirrhinus</taxon>
    </lineage>
</organism>
<reference evidence="2 3" key="1">
    <citation type="submission" date="2024-05" db="EMBL/GenBank/DDBJ databases">
        <title>Genome sequencing and assembly of Indian major carp, Cirrhinus mrigala (Hamilton, 1822).</title>
        <authorList>
            <person name="Mohindra V."/>
            <person name="Chowdhury L.M."/>
            <person name="Lal K."/>
            <person name="Jena J.K."/>
        </authorList>
    </citation>
    <scope>NUCLEOTIDE SEQUENCE [LARGE SCALE GENOMIC DNA]</scope>
    <source>
        <strain evidence="2">CM1030</strain>
        <tissue evidence="2">Blood</tissue>
    </source>
</reference>
<dbReference type="EMBL" id="JAMKFB020000017">
    <property type="protein sequence ID" value="KAL0171003.1"/>
    <property type="molecule type" value="Genomic_DNA"/>
</dbReference>
<feature type="non-terminal residue" evidence="2">
    <location>
        <position position="1"/>
    </location>
</feature>
<dbReference type="Proteomes" id="UP001529510">
    <property type="component" value="Unassembled WGS sequence"/>
</dbReference>
<gene>
    <name evidence="2" type="ORF">M9458_035599</name>
</gene>